<sequence>MLLLVTLAMVGMAAASAVSLGTTMARRDAEEALLVVGAEFAAAIHSYRNASAVQLRSGPTEFDHLLRDPRFPGIRRHLRKHYADPMSGSNEWGVLRDGSGAIVAVYSLAAGRPIKQEGFDPAQAGFTGATSYAQWQFGPVVAPARP</sequence>
<keyword evidence="3" id="KW-1185">Reference proteome</keyword>
<feature type="signal peptide" evidence="1">
    <location>
        <begin position="1"/>
        <end position="17"/>
    </location>
</feature>
<organism evidence="2 3">
    <name type="scientific">Pseudaquabacterium terrae</name>
    <dbReference type="NCBI Taxonomy" id="2732868"/>
    <lineage>
        <taxon>Bacteria</taxon>
        <taxon>Pseudomonadati</taxon>
        <taxon>Pseudomonadota</taxon>
        <taxon>Betaproteobacteria</taxon>
        <taxon>Burkholderiales</taxon>
        <taxon>Sphaerotilaceae</taxon>
        <taxon>Pseudaquabacterium</taxon>
    </lineage>
</organism>
<accession>A0ABX2EKU1</accession>
<dbReference type="EMBL" id="JABRWJ010000005">
    <property type="protein sequence ID" value="NRF69144.1"/>
    <property type="molecule type" value="Genomic_DNA"/>
</dbReference>
<name>A0ABX2EKU1_9BURK</name>
<dbReference type="Proteomes" id="UP000737171">
    <property type="component" value="Unassembled WGS sequence"/>
</dbReference>
<gene>
    <name evidence="2" type="ORF">HLB44_19290</name>
</gene>
<feature type="chain" id="PRO_5046443377" evidence="1">
    <location>
        <begin position="18"/>
        <end position="146"/>
    </location>
</feature>
<protein>
    <submittedName>
        <fullName evidence="2">Type II secretion system protein</fullName>
    </submittedName>
</protein>
<evidence type="ECO:0000313" key="2">
    <source>
        <dbReference type="EMBL" id="NRF69144.1"/>
    </source>
</evidence>
<comment type="caution">
    <text evidence="2">The sequence shown here is derived from an EMBL/GenBank/DDBJ whole genome shotgun (WGS) entry which is preliminary data.</text>
</comment>
<proteinExistence type="predicted"/>
<evidence type="ECO:0000313" key="3">
    <source>
        <dbReference type="Proteomes" id="UP000737171"/>
    </source>
</evidence>
<dbReference type="RefSeq" id="WP_173125496.1">
    <property type="nucleotide sequence ID" value="NZ_JABRWJ010000005.1"/>
</dbReference>
<evidence type="ECO:0000256" key="1">
    <source>
        <dbReference type="SAM" id="SignalP"/>
    </source>
</evidence>
<keyword evidence="1" id="KW-0732">Signal</keyword>
<reference evidence="2 3" key="1">
    <citation type="submission" date="2020-05" db="EMBL/GenBank/DDBJ databases">
        <title>Aquincola sp. isolate from soil.</title>
        <authorList>
            <person name="Han J."/>
            <person name="Kim D.-U."/>
        </authorList>
    </citation>
    <scope>NUCLEOTIDE SEQUENCE [LARGE SCALE GENOMIC DNA]</scope>
    <source>
        <strain evidence="2 3">S2</strain>
    </source>
</reference>